<evidence type="ECO:0000256" key="2">
    <source>
        <dbReference type="SAM" id="MobiDB-lite"/>
    </source>
</evidence>
<evidence type="ECO:0000256" key="1">
    <source>
        <dbReference type="ARBA" id="ARBA00007227"/>
    </source>
</evidence>
<dbReference type="Gene3D" id="1.10.260.40">
    <property type="entry name" value="lambda repressor-like DNA-binding domains"/>
    <property type="match status" value="1"/>
</dbReference>
<evidence type="ECO:0000313" key="5">
    <source>
        <dbReference type="Proteomes" id="UP000192634"/>
    </source>
</evidence>
<feature type="region of interest" description="Disordered" evidence="2">
    <location>
        <begin position="366"/>
        <end position="400"/>
    </location>
</feature>
<feature type="compositionally biased region" description="Polar residues" evidence="2">
    <location>
        <begin position="391"/>
        <end position="400"/>
    </location>
</feature>
<dbReference type="Gene3D" id="1.10.10.2910">
    <property type="match status" value="1"/>
</dbReference>
<evidence type="ECO:0000259" key="3">
    <source>
        <dbReference type="PROSITE" id="PS50943"/>
    </source>
</evidence>
<sequence>MSDTDRTASAAVFFDGARLTLARNLAGLRKSQLASLVNKSPTAVSAWETGAKRPTAATVAQLALGLSVNPGFFAARPNDIAKVSALPHFRSLRSTSQLARDQAFAYGQVALDISESIERHVEFPGIDIPSSPVNTDELDNDSPEEAARELRSAWGMDAGSVGHLVRALENHGVLVVFSPEQAASVDAYSFDSRLRPVVVLNPVKRDYYRQRFDVAHELGHLVMHADAEPGGRIVEEQAHRFASELLMPAAEIADELPSAMNRAAWVALGKLKEHWGVSIQALLFRARRLGRLNDVSYRNAMMTLSSRGWRRSEPGLITTIEHPSLLPRSIELLRQEGVVEHDLVEQCRVPTELFRTVTARTPLPSEEALDSQTAQKTSDGRKVVSLLPRLNQASPQARDQ</sequence>
<dbReference type="InterPro" id="IPR001387">
    <property type="entry name" value="Cro/C1-type_HTH"/>
</dbReference>
<dbReference type="PANTHER" id="PTHR43236:SF1">
    <property type="entry name" value="BLL7220 PROTEIN"/>
    <property type="match status" value="1"/>
</dbReference>
<evidence type="ECO:0000313" key="4">
    <source>
        <dbReference type="EMBL" id="SMC74822.1"/>
    </source>
</evidence>
<dbReference type="InterPro" id="IPR052345">
    <property type="entry name" value="Rad_response_metalloprotease"/>
</dbReference>
<proteinExistence type="inferred from homology"/>
<reference evidence="4 5" key="1">
    <citation type="submission" date="2017-04" db="EMBL/GenBank/DDBJ databases">
        <authorList>
            <person name="Afonso C.L."/>
            <person name="Miller P.J."/>
            <person name="Scott M.A."/>
            <person name="Spackman E."/>
            <person name="Goraichik I."/>
            <person name="Dimitrov K.M."/>
            <person name="Suarez D.L."/>
            <person name="Swayne D.E."/>
        </authorList>
    </citation>
    <scope>NUCLEOTIDE SEQUENCE [LARGE SCALE GENOMIC DNA]</scope>
    <source>
        <strain evidence="4 5">CGMCC 1.12511</strain>
    </source>
</reference>
<dbReference type="PROSITE" id="PS50943">
    <property type="entry name" value="HTH_CROC1"/>
    <property type="match status" value="1"/>
</dbReference>
<dbReference type="EMBL" id="FWXN01000008">
    <property type="protein sequence ID" value="SMC74822.1"/>
    <property type="molecule type" value="Genomic_DNA"/>
</dbReference>
<dbReference type="SUPFAM" id="SSF47413">
    <property type="entry name" value="lambda repressor-like DNA-binding domains"/>
    <property type="match status" value="1"/>
</dbReference>
<dbReference type="RefSeq" id="WP_165357936.1">
    <property type="nucleotide sequence ID" value="NZ_FWXN01000008.1"/>
</dbReference>
<dbReference type="PANTHER" id="PTHR43236">
    <property type="entry name" value="ANTITOXIN HIGA1"/>
    <property type="match status" value="1"/>
</dbReference>
<comment type="similarity">
    <text evidence="1">Belongs to the short-chain fatty acyl-CoA assimilation regulator (ScfR) family.</text>
</comment>
<feature type="domain" description="HTH cro/C1-type" evidence="3">
    <location>
        <begin position="19"/>
        <end position="73"/>
    </location>
</feature>
<dbReference type="CDD" id="cd00093">
    <property type="entry name" value="HTH_XRE"/>
    <property type="match status" value="1"/>
</dbReference>
<organism evidence="4 5">
    <name type="scientific">Janibacter indicus</name>
    <dbReference type="NCBI Taxonomy" id="857417"/>
    <lineage>
        <taxon>Bacteria</taxon>
        <taxon>Bacillati</taxon>
        <taxon>Actinomycetota</taxon>
        <taxon>Actinomycetes</taxon>
        <taxon>Micrococcales</taxon>
        <taxon>Intrasporangiaceae</taxon>
        <taxon>Janibacter</taxon>
    </lineage>
</organism>
<gene>
    <name evidence="4" type="ORF">SAMN06296429_108214</name>
</gene>
<accession>A0A1W2BQC0</accession>
<dbReference type="Pfam" id="PF06114">
    <property type="entry name" value="Peptidase_M78"/>
    <property type="match status" value="1"/>
</dbReference>
<dbReference type="SMART" id="SM00530">
    <property type="entry name" value="HTH_XRE"/>
    <property type="match status" value="1"/>
</dbReference>
<dbReference type="AlphaFoldDB" id="A0A1W2BQC0"/>
<dbReference type="InterPro" id="IPR010982">
    <property type="entry name" value="Lambda_DNA-bd_dom_sf"/>
</dbReference>
<dbReference type="InterPro" id="IPR010359">
    <property type="entry name" value="IrrE_HExxH"/>
</dbReference>
<dbReference type="Pfam" id="PF01381">
    <property type="entry name" value="HTH_3"/>
    <property type="match status" value="1"/>
</dbReference>
<protein>
    <submittedName>
        <fullName evidence="4">Zn-dependent peptidase ImmA, M78 family</fullName>
    </submittedName>
</protein>
<dbReference type="GO" id="GO:0003677">
    <property type="term" value="F:DNA binding"/>
    <property type="evidence" value="ECO:0007669"/>
    <property type="project" value="InterPro"/>
</dbReference>
<name>A0A1W2BQC0_9MICO</name>
<dbReference type="Proteomes" id="UP000192634">
    <property type="component" value="Unassembled WGS sequence"/>
</dbReference>